<sequence length="129" mass="14487">MILLGSRHRAPQKQAKWLLAIIGWVIVVCLMQNSGFVSSCSMTGEAVASALVAVEKVHDTKSKSANKCELSEKLIQFAKHHLGLFIVILFVGITLVAVCRRGVFAQLRQWTEPIPYKHRVHLTFCVFRE</sequence>
<evidence type="ECO:0000313" key="2">
    <source>
        <dbReference type="EMBL" id="ANQ12994.1"/>
    </source>
</evidence>
<organism evidence="2 3">
    <name type="scientific">Vibrio natriegens NBRC 15636 = ATCC 14048 = DSM 759</name>
    <dbReference type="NCBI Taxonomy" id="1219067"/>
    <lineage>
        <taxon>Bacteria</taxon>
        <taxon>Pseudomonadati</taxon>
        <taxon>Pseudomonadota</taxon>
        <taxon>Gammaproteobacteria</taxon>
        <taxon>Vibrionales</taxon>
        <taxon>Vibrionaceae</taxon>
        <taxon>Vibrio</taxon>
    </lineage>
</organism>
<keyword evidence="1" id="KW-0812">Transmembrane</keyword>
<dbReference type="Proteomes" id="UP000092741">
    <property type="component" value="Chromosome 1"/>
</dbReference>
<keyword evidence="3" id="KW-1185">Reference proteome</keyword>
<name>A0AAN1CVZ0_VIBNA</name>
<evidence type="ECO:0000313" key="3">
    <source>
        <dbReference type="Proteomes" id="UP000092741"/>
    </source>
</evidence>
<reference evidence="2 3" key="1">
    <citation type="submission" date="2016-07" db="EMBL/GenBank/DDBJ databases">
        <title>Developing Vibrio natriegens as a novel, fast-growing host for biotechnology.</title>
        <authorList>
            <person name="Weinstock M.T."/>
            <person name="Hesek E.D."/>
            <person name="Wilson C.M."/>
            <person name="Gibson D.G."/>
        </authorList>
    </citation>
    <scope>NUCLEOTIDE SEQUENCE [LARGE SCALE GENOMIC DNA]</scope>
    <source>
        <strain evidence="2 3">ATCC 14048</strain>
    </source>
</reference>
<dbReference type="KEGG" id="vna:PN96_03770"/>
<proteinExistence type="predicted"/>
<keyword evidence="1" id="KW-1133">Transmembrane helix</keyword>
<accession>A0AAN1CVZ0</accession>
<evidence type="ECO:0008006" key="4">
    <source>
        <dbReference type="Google" id="ProtNLM"/>
    </source>
</evidence>
<keyword evidence="1" id="KW-0472">Membrane</keyword>
<protein>
    <recommendedName>
        <fullName evidence="4">Membrane protein, suppressor for copper-sensitivity A</fullName>
    </recommendedName>
</protein>
<feature type="transmembrane region" description="Helical" evidence="1">
    <location>
        <begin position="80"/>
        <end position="99"/>
    </location>
</feature>
<gene>
    <name evidence="2" type="ORF">BA890_09515</name>
</gene>
<dbReference type="GeneID" id="300395871"/>
<dbReference type="AlphaFoldDB" id="A0AAN1CVZ0"/>
<dbReference type="EMBL" id="CP016345">
    <property type="protein sequence ID" value="ANQ12994.1"/>
    <property type="molecule type" value="Genomic_DNA"/>
</dbReference>
<dbReference type="RefSeq" id="WP_020335590.1">
    <property type="nucleotide sequence ID" value="NZ_ATFJ01000037.1"/>
</dbReference>
<evidence type="ECO:0000256" key="1">
    <source>
        <dbReference type="SAM" id="Phobius"/>
    </source>
</evidence>